<keyword evidence="3" id="KW-0547">Nucleotide-binding</keyword>
<keyword evidence="4" id="KW-1185">Reference proteome</keyword>
<dbReference type="AlphaFoldDB" id="A0AAC9HL30"/>
<keyword evidence="3" id="KW-0378">Hydrolase</keyword>
<evidence type="ECO:0000256" key="1">
    <source>
        <dbReference type="SAM" id="Phobius"/>
    </source>
</evidence>
<feature type="transmembrane region" description="Helical" evidence="1">
    <location>
        <begin position="20"/>
        <end position="40"/>
    </location>
</feature>
<sequence>MTPIPPERVEETEDEDDRGVATPLAITMLAAMFATILFGVQLGATVLTRHRAEGAADLAALAAAGHWAAGETAACARARRITDRMAVQLTQCRTTGVDAVIEVRCDVTGPLPYTGIVTASARAGWR</sequence>
<dbReference type="Proteomes" id="UP000095210">
    <property type="component" value="Chromosome"/>
</dbReference>
<dbReference type="InterPro" id="IPR021202">
    <property type="entry name" value="Rv3654c-like"/>
</dbReference>
<keyword evidence="3" id="KW-0347">Helicase</keyword>
<dbReference type="InterPro" id="IPR028087">
    <property type="entry name" value="Tad_N"/>
</dbReference>
<keyword evidence="1" id="KW-0812">Transmembrane</keyword>
<protein>
    <submittedName>
        <fullName evidence="3">Helicase/secretion neighborhood TadE-like protein</fullName>
    </submittedName>
</protein>
<dbReference type="EMBL" id="CP014859">
    <property type="protein sequence ID" value="AOS61136.1"/>
    <property type="molecule type" value="Genomic_DNA"/>
</dbReference>
<dbReference type="GO" id="GO:0004386">
    <property type="term" value="F:helicase activity"/>
    <property type="evidence" value="ECO:0007669"/>
    <property type="project" value="UniProtKB-KW"/>
</dbReference>
<feature type="domain" description="Putative Flp pilus-assembly TadG-like N-terminal" evidence="2">
    <location>
        <begin position="19"/>
        <end position="65"/>
    </location>
</feature>
<gene>
    <name evidence="3" type="ORF">TL08_01480</name>
</gene>
<dbReference type="NCBIfam" id="TIGR03816">
    <property type="entry name" value="tadE_like_DECH"/>
    <property type="match status" value="1"/>
</dbReference>
<keyword evidence="1" id="KW-0472">Membrane</keyword>
<evidence type="ECO:0000313" key="4">
    <source>
        <dbReference type="Proteomes" id="UP000095210"/>
    </source>
</evidence>
<dbReference type="RefSeq" id="WP_069845998.1">
    <property type="nucleotide sequence ID" value="NZ_CP014859.1"/>
</dbReference>
<dbReference type="KEGG" id="ahm:TL08_01480"/>
<organism evidence="3 4">
    <name type="scientific">Actinoalloteichus hymeniacidonis</name>
    <dbReference type="NCBI Taxonomy" id="340345"/>
    <lineage>
        <taxon>Bacteria</taxon>
        <taxon>Bacillati</taxon>
        <taxon>Actinomycetota</taxon>
        <taxon>Actinomycetes</taxon>
        <taxon>Pseudonocardiales</taxon>
        <taxon>Pseudonocardiaceae</taxon>
        <taxon>Actinoalloteichus</taxon>
    </lineage>
</organism>
<evidence type="ECO:0000259" key="2">
    <source>
        <dbReference type="Pfam" id="PF13400"/>
    </source>
</evidence>
<accession>A0AAC9HL30</accession>
<reference evidence="4" key="1">
    <citation type="submission" date="2016-03" db="EMBL/GenBank/DDBJ databases">
        <title>Complete genome sequence of the type strain Actinoalloteichus hymeniacidonis DSM 45092.</title>
        <authorList>
            <person name="Schaffert L."/>
            <person name="Albersmeier A."/>
            <person name="Winkler A."/>
            <person name="Kalinowski J."/>
            <person name="Zotchev S."/>
            <person name="Ruckert C."/>
        </authorList>
    </citation>
    <scope>NUCLEOTIDE SEQUENCE [LARGE SCALE GENOMIC DNA]</scope>
    <source>
        <strain evidence="4">HPA177(T) (DSM 45092(T))</strain>
    </source>
</reference>
<evidence type="ECO:0000313" key="3">
    <source>
        <dbReference type="EMBL" id="AOS61136.1"/>
    </source>
</evidence>
<proteinExistence type="predicted"/>
<keyword evidence="3" id="KW-0067">ATP-binding</keyword>
<keyword evidence="1" id="KW-1133">Transmembrane helix</keyword>
<name>A0AAC9HL30_9PSEU</name>
<dbReference type="Pfam" id="PF13400">
    <property type="entry name" value="Tad"/>
    <property type="match status" value="1"/>
</dbReference>